<dbReference type="RefSeq" id="XP_007392274.1">
    <property type="nucleotide sequence ID" value="XM_007392212.1"/>
</dbReference>
<comment type="subcellular location">
    <subcellularLocation>
        <location evidence="2">Cytoplasm</location>
    </subcellularLocation>
    <subcellularLocation>
        <location evidence="1">Nucleus</location>
    </subcellularLocation>
</comment>
<dbReference type="InParanoid" id="K5X9X9"/>
<dbReference type="Proteomes" id="UP000008370">
    <property type="component" value="Unassembled WGS sequence"/>
</dbReference>
<keyword evidence="14" id="KW-1185">Reference proteome</keyword>
<organism evidence="13 14">
    <name type="scientific">Phanerochaete carnosa (strain HHB-10118-sp)</name>
    <name type="common">White-rot fungus</name>
    <name type="synonym">Peniophora carnosa</name>
    <dbReference type="NCBI Taxonomy" id="650164"/>
    <lineage>
        <taxon>Eukaryota</taxon>
        <taxon>Fungi</taxon>
        <taxon>Dikarya</taxon>
        <taxon>Basidiomycota</taxon>
        <taxon>Agaricomycotina</taxon>
        <taxon>Agaricomycetes</taxon>
        <taxon>Polyporales</taxon>
        <taxon>Phanerochaetaceae</taxon>
        <taxon>Phanerochaete</taxon>
    </lineage>
</organism>
<evidence type="ECO:0000256" key="7">
    <source>
        <dbReference type="ARBA" id="ARBA00022574"/>
    </source>
</evidence>
<comment type="similarity">
    <text evidence="4">Belongs to the WD repeat ELP2 family.</text>
</comment>
<keyword evidence="7 11" id="KW-0853">WD repeat</keyword>
<dbReference type="GO" id="GO:0033588">
    <property type="term" value="C:elongator holoenzyme complex"/>
    <property type="evidence" value="ECO:0007669"/>
    <property type="project" value="InterPro"/>
</dbReference>
<dbReference type="PANTHER" id="PTHR44111:SF1">
    <property type="entry name" value="ELONGATOR COMPLEX PROTEIN 2"/>
    <property type="match status" value="1"/>
</dbReference>
<evidence type="ECO:0000256" key="2">
    <source>
        <dbReference type="ARBA" id="ARBA00004496"/>
    </source>
</evidence>
<feature type="repeat" description="WD" evidence="11">
    <location>
        <begin position="9"/>
        <end position="48"/>
    </location>
</feature>
<evidence type="ECO:0000256" key="9">
    <source>
        <dbReference type="ARBA" id="ARBA00022737"/>
    </source>
</evidence>
<evidence type="ECO:0000256" key="5">
    <source>
        <dbReference type="ARBA" id="ARBA00020267"/>
    </source>
</evidence>
<dbReference type="InterPro" id="IPR036322">
    <property type="entry name" value="WD40_repeat_dom_sf"/>
</dbReference>
<dbReference type="PROSITE" id="PS50082">
    <property type="entry name" value="WD_REPEATS_2"/>
    <property type="match status" value="1"/>
</dbReference>
<evidence type="ECO:0000256" key="11">
    <source>
        <dbReference type="PROSITE-ProRule" id="PRU00221"/>
    </source>
</evidence>
<dbReference type="SMART" id="SM00320">
    <property type="entry name" value="WD40"/>
    <property type="match status" value="1"/>
</dbReference>
<evidence type="ECO:0000313" key="13">
    <source>
        <dbReference type="EMBL" id="EKM59717.1"/>
    </source>
</evidence>
<comment type="pathway">
    <text evidence="3">tRNA modification; 5-methoxycarbonylmethyl-2-thiouridine-tRNA biosynthesis.</text>
</comment>
<dbReference type="GO" id="GO:0002098">
    <property type="term" value="P:tRNA wobble uridine modification"/>
    <property type="evidence" value="ECO:0007669"/>
    <property type="project" value="InterPro"/>
</dbReference>
<accession>K5X9X9</accession>
<evidence type="ECO:0000256" key="3">
    <source>
        <dbReference type="ARBA" id="ARBA00005043"/>
    </source>
</evidence>
<dbReference type="GO" id="GO:0005737">
    <property type="term" value="C:cytoplasm"/>
    <property type="evidence" value="ECO:0007669"/>
    <property type="project" value="UniProtKB-SubCell"/>
</dbReference>
<dbReference type="GeneID" id="18914914"/>
<dbReference type="HOGENOM" id="CLU_2237534_0_0_1"/>
<evidence type="ECO:0000256" key="4">
    <source>
        <dbReference type="ARBA" id="ARBA00005881"/>
    </source>
</evidence>
<evidence type="ECO:0000313" key="14">
    <source>
        <dbReference type="Proteomes" id="UP000008370"/>
    </source>
</evidence>
<dbReference type="EMBL" id="JH930469">
    <property type="protein sequence ID" value="EKM59717.1"/>
    <property type="molecule type" value="Genomic_DNA"/>
</dbReference>
<protein>
    <recommendedName>
        <fullName evidence="5">Elongator complex protein 2</fullName>
    </recommendedName>
</protein>
<keyword evidence="9" id="KW-0677">Repeat</keyword>
<dbReference type="PROSITE" id="PS00678">
    <property type="entry name" value="WD_REPEATS_1"/>
    <property type="match status" value="1"/>
</dbReference>
<dbReference type="SUPFAM" id="SSF50978">
    <property type="entry name" value="WD40 repeat-like"/>
    <property type="match status" value="1"/>
</dbReference>
<dbReference type="Pfam" id="PF00400">
    <property type="entry name" value="WD40"/>
    <property type="match status" value="1"/>
</dbReference>
<evidence type="ECO:0000256" key="6">
    <source>
        <dbReference type="ARBA" id="ARBA00022490"/>
    </source>
</evidence>
<dbReference type="InterPro" id="IPR015943">
    <property type="entry name" value="WD40/YVTN_repeat-like_dom_sf"/>
</dbReference>
<dbReference type="InterPro" id="IPR019775">
    <property type="entry name" value="WD40_repeat_CS"/>
</dbReference>
<evidence type="ECO:0000256" key="8">
    <source>
        <dbReference type="ARBA" id="ARBA00022694"/>
    </source>
</evidence>
<reference evidence="13 14" key="1">
    <citation type="journal article" date="2012" name="BMC Genomics">
        <title>Comparative genomics of the white-rot fungi, Phanerochaete carnosa and P. chrysosporium, to elucidate the genetic basis of the distinct wood types they colonize.</title>
        <authorList>
            <person name="Suzuki H."/>
            <person name="MacDonald J."/>
            <person name="Syed K."/>
            <person name="Salamov A."/>
            <person name="Hori C."/>
            <person name="Aerts A."/>
            <person name="Henrissat B."/>
            <person name="Wiebenga A."/>
            <person name="vanKuyk P.A."/>
            <person name="Barry K."/>
            <person name="Lindquist E."/>
            <person name="LaButti K."/>
            <person name="Lapidus A."/>
            <person name="Lucas S."/>
            <person name="Coutinho P."/>
            <person name="Gong Y."/>
            <person name="Samejima M."/>
            <person name="Mahadevan R."/>
            <person name="Abou-Zaid M."/>
            <person name="de Vries R.P."/>
            <person name="Igarashi K."/>
            <person name="Yadav J.S."/>
            <person name="Grigoriev I.V."/>
            <person name="Master E.R."/>
        </authorList>
    </citation>
    <scope>NUCLEOTIDE SEQUENCE [LARGE SCALE GENOMIC DNA]</scope>
    <source>
        <strain evidence="13 14">HHB-10118-sp</strain>
    </source>
</reference>
<keyword evidence="10" id="KW-0539">Nucleus</keyword>
<proteinExistence type="inferred from homology"/>
<keyword evidence="8" id="KW-0819">tRNA processing</keyword>
<dbReference type="UniPathway" id="UPA00988"/>
<keyword evidence="6" id="KW-0963">Cytoplasm</keyword>
<dbReference type="PANTHER" id="PTHR44111">
    <property type="entry name" value="ELONGATOR COMPLEX PROTEIN 2"/>
    <property type="match status" value="1"/>
</dbReference>
<dbReference type="GO" id="GO:0005634">
    <property type="term" value="C:nucleus"/>
    <property type="evidence" value="ECO:0007669"/>
    <property type="project" value="UniProtKB-SubCell"/>
</dbReference>
<dbReference type="OrthoDB" id="27911at2759"/>
<dbReference type="InterPro" id="IPR001680">
    <property type="entry name" value="WD40_rpt"/>
</dbReference>
<dbReference type="AlphaFoldDB" id="K5X9X9"/>
<feature type="region of interest" description="Disordered" evidence="12">
    <location>
        <begin position="79"/>
        <end position="105"/>
    </location>
</feature>
<evidence type="ECO:0000256" key="12">
    <source>
        <dbReference type="SAM" id="MobiDB-lite"/>
    </source>
</evidence>
<dbReference type="STRING" id="650164.K5X9X9"/>
<dbReference type="KEGG" id="pco:PHACADRAFT_250397"/>
<evidence type="ECO:0000256" key="10">
    <source>
        <dbReference type="ARBA" id="ARBA00023242"/>
    </source>
</evidence>
<dbReference type="Gene3D" id="2.130.10.10">
    <property type="entry name" value="YVTN repeat-like/Quinoprotein amine dehydrogenase"/>
    <property type="match status" value="1"/>
</dbReference>
<dbReference type="PROSITE" id="PS50294">
    <property type="entry name" value="WD_REPEATS_REGION"/>
    <property type="match status" value="1"/>
</dbReference>
<name>K5X9X9_PHACS</name>
<sequence>MQFVSSLSLAGHEDWVKSLVFHAPDSTSEALILASGSQDATIRLWNIELHARKQATATSASADTLSDDLLDAFEASLGDLDDSEEGGRQISLKRHMLSVKTSTGR</sequence>
<evidence type="ECO:0000256" key="1">
    <source>
        <dbReference type="ARBA" id="ARBA00004123"/>
    </source>
</evidence>
<gene>
    <name evidence="13" type="ORF">PHACADRAFT_250397</name>
</gene>
<dbReference type="InterPro" id="IPR037289">
    <property type="entry name" value="Elp2"/>
</dbReference>